<comment type="similarity">
    <text evidence="5">Belongs to the class-II pyridoxal-phosphate-dependent aminotransferase family. MalY/PatB cystathionine beta-lyase subfamily.</text>
</comment>
<evidence type="ECO:0000256" key="1">
    <source>
        <dbReference type="ARBA" id="ARBA00001933"/>
    </source>
</evidence>
<accession>A0A1G9I9H2</accession>
<dbReference type="Gene3D" id="3.40.640.10">
    <property type="entry name" value="Type I PLP-dependent aspartate aminotransferase-like (Major domain)"/>
    <property type="match status" value="1"/>
</dbReference>
<dbReference type="PANTHER" id="PTHR43525">
    <property type="entry name" value="PROTEIN MALY"/>
    <property type="match status" value="1"/>
</dbReference>
<dbReference type="EMBL" id="FNGP01000001">
    <property type="protein sequence ID" value="SDL21483.1"/>
    <property type="molecule type" value="Genomic_DNA"/>
</dbReference>
<keyword evidence="4 7" id="KW-0456">Lyase</keyword>
<dbReference type="Proteomes" id="UP000199475">
    <property type="component" value="Unassembled WGS sequence"/>
</dbReference>
<dbReference type="STRING" id="686624.SAMN04488242_0786"/>
<dbReference type="GO" id="GO:0047804">
    <property type="term" value="F:cysteine-S-conjugate beta-lyase activity"/>
    <property type="evidence" value="ECO:0007669"/>
    <property type="project" value="UniProtKB-EC"/>
</dbReference>
<dbReference type="Gene3D" id="3.90.1150.10">
    <property type="entry name" value="Aspartate Aminotransferase, domain 1"/>
    <property type="match status" value="1"/>
</dbReference>
<dbReference type="InterPro" id="IPR015424">
    <property type="entry name" value="PyrdxlP-dep_Trfase"/>
</dbReference>
<dbReference type="CDD" id="cd00609">
    <property type="entry name" value="AAT_like"/>
    <property type="match status" value="1"/>
</dbReference>
<evidence type="ECO:0000259" key="6">
    <source>
        <dbReference type="Pfam" id="PF00155"/>
    </source>
</evidence>
<comment type="cofactor">
    <cofactor evidence="1">
        <name>pyridoxal 5'-phosphate</name>
        <dbReference type="ChEBI" id="CHEBI:597326"/>
    </cofactor>
</comment>
<dbReference type="Pfam" id="PF00155">
    <property type="entry name" value="Aminotran_1_2"/>
    <property type="match status" value="1"/>
</dbReference>
<dbReference type="InterPro" id="IPR015421">
    <property type="entry name" value="PyrdxlP-dep_Trfase_major"/>
</dbReference>
<reference evidence="7 8" key="1">
    <citation type="submission" date="2016-10" db="EMBL/GenBank/DDBJ databases">
        <authorList>
            <person name="de Groot N.N."/>
        </authorList>
    </citation>
    <scope>NUCLEOTIDE SEQUENCE [LARGE SCALE GENOMIC DNA]</scope>
    <source>
        <strain evidence="7 8">CGMCC 1.9159</strain>
    </source>
</reference>
<dbReference type="SUPFAM" id="SSF53383">
    <property type="entry name" value="PLP-dependent transferases"/>
    <property type="match status" value="1"/>
</dbReference>
<evidence type="ECO:0000256" key="4">
    <source>
        <dbReference type="ARBA" id="ARBA00023239"/>
    </source>
</evidence>
<organism evidence="7 8">
    <name type="scientific">Tessaracoccus oleiagri</name>
    <dbReference type="NCBI Taxonomy" id="686624"/>
    <lineage>
        <taxon>Bacteria</taxon>
        <taxon>Bacillati</taxon>
        <taxon>Actinomycetota</taxon>
        <taxon>Actinomycetes</taxon>
        <taxon>Propionibacteriales</taxon>
        <taxon>Propionibacteriaceae</taxon>
        <taxon>Tessaracoccus</taxon>
    </lineage>
</organism>
<dbReference type="AlphaFoldDB" id="A0A1G9I9H2"/>
<gene>
    <name evidence="7" type="ORF">SAMN04488242_0786</name>
</gene>
<proteinExistence type="inferred from homology"/>
<evidence type="ECO:0000313" key="7">
    <source>
        <dbReference type="EMBL" id="SDL21483.1"/>
    </source>
</evidence>
<dbReference type="EC" id="4.4.1.13" evidence="2"/>
<evidence type="ECO:0000256" key="3">
    <source>
        <dbReference type="ARBA" id="ARBA00022898"/>
    </source>
</evidence>
<dbReference type="InterPro" id="IPR015422">
    <property type="entry name" value="PyrdxlP-dep_Trfase_small"/>
</dbReference>
<dbReference type="InterPro" id="IPR051798">
    <property type="entry name" value="Class-II_PLP-Dep_Aminotrans"/>
</dbReference>
<dbReference type="RefSeq" id="WP_176761647.1">
    <property type="nucleotide sequence ID" value="NZ_FNGP01000001.1"/>
</dbReference>
<sequence length="374" mass="41306">MTIFDCSLDELRRRTSIKWVRWEPDVIPMFVAEMDTRIPAPVAEALHRAVDESDTGYPERPDYQEAFAGFAQWRWGWDADPSRFVTTGDVMQGMRYALEACTKSGDKVVFNPPIYPPFRATIERTGRVGVEVHMLDDRLDLAGIERAFADGARAYLLCSPHNPGGTVHTRDELERVAELANRYDVTVISDEIHAPFNGHEFTPYLSLPGVGKAFVSTSAAKGFNLAALKAGLLGASDASLEALRGLPAYVSESTSHFGVIAHAAAFNHARDWVAQAQKEIDANKALFVDLLKENLPALRYAPSQGTYLAWLDCAPLGLDHPGRHFHEQARVRFNFGSEFGPEYGQFVRVNLATSPDVIREAADRLGRSLASAVS</sequence>
<dbReference type="InterPro" id="IPR004839">
    <property type="entry name" value="Aminotransferase_I/II_large"/>
</dbReference>
<evidence type="ECO:0000313" key="8">
    <source>
        <dbReference type="Proteomes" id="UP000199475"/>
    </source>
</evidence>
<dbReference type="GO" id="GO:0030170">
    <property type="term" value="F:pyridoxal phosphate binding"/>
    <property type="evidence" value="ECO:0007669"/>
    <property type="project" value="InterPro"/>
</dbReference>
<name>A0A1G9I9H2_9ACTN</name>
<evidence type="ECO:0000256" key="5">
    <source>
        <dbReference type="ARBA" id="ARBA00037974"/>
    </source>
</evidence>
<keyword evidence="8" id="KW-1185">Reference proteome</keyword>
<dbReference type="PANTHER" id="PTHR43525:SF2">
    <property type="entry name" value="CYSTATHIONINE BETA-LYASE-RELATED"/>
    <property type="match status" value="1"/>
</dbReference>
<keyword evidence="3" id="KW-0663">Pyridoxal phosphate</keyword>
<evidence type="ECO:0000256" key="2">
    <source>
        <dbReference type="ARBA" id="ARBA00012224"/>
    </source>
</evidence>
<feature type="domain" description="Aminotransferase class I/classII large" evidence="6">
    <location>
        <begin position="41"/>
        <end position="365"/>
    </location>
</feature>
<protein>
    <recommendedName>
        <fullName evidence="2">cysteine-S-conjugate beta-lyase</fullName>
        <ecNumber evidence="2">4.4.1.13</ecNumber>
    </recommendedName>
</protein>